<dbReference type="PROSITE" id="PS51840">
    <property type="entry name" value="C2_NT"/>
    <property type="match status" value="1"/>
</dbReference>
<dbReference type="PANTHER" id="PTHR21456">
    <property type="entry name" value="FAMILY WITH SEQUENCE SIMILARITY 102"/>
    <property type="match status" value="1"/>
</dbReference>
<accession>A0AAD8CR37</accession>
<gene>
    <name evidence="3" type="primary">fam102a</name>
    <name evidence="3" type="ORF">AOXY_G29328</name>
</gene>
<comment type="caution">
    <text evidence="3">The sequence shown here is derived from an EMBL/GenBank/DDBJ whole genome shotgun (WGS) entry which is preliminary data.</text>
</comment>
<name>A0AAD8CR37_ACIOX</name>
<keyword evidence="4" id="KW-1185">Reference proteome</keyword>
<feature type="domain" description="C2 NT-type" evidence="2">
    <location>
        <begin position="20"/>
        <end position="162"/>
    </location>
</feature>
<dbReference type="InterPro" id="IPR019448">
    <property type="entry name" value="NT-C2"/>
</dbReference>
<evidence type="ECO:0000256" key="1">
    <source>
        <dbReference type="ARBA" id="ARBA00034780"/>
    </source>
</evidence>
<dbReference type="Proteomes" id="UP001230051">
    <property type="component" value="Unassembled WGS sequence"/>
</dbReference>
<dbReference type="AlphaFoldDB" id="A0AAD8CR37"/>
<evidence type="ECO:0000313" key="4">
    <source>
        <dbReference type="Proteomes" id="UP001230051"/>
    </source>
</evidence>
<dbReference type="EMBL" id="JAGXEW010000038">
    <property type="protein sequence ID" value="KAK1154063.1"/>
    <property type="molecule type" value="Genomic_DNA"/>
</dbReference>
<organism evidence="3 4">
    <name type="scientific">Acipenser oxyrinchus oxyrinchus</name>
    <dbReference type="NCBI Taxonomy" id="40147"/>
    <lineage>
        <taxon>Eukaryota</taxon>
        <taxon>Metazoa</taxon>
        <taxon>Chordata</taxon>
        <taxon>Craniata</taxon>
        <taxon>Vertebrata</taxon>
        <taxon>Euteleostomi</taxon>
        <taxon>Actinopterygii</taxon>
        <taxon>Chondrostei</taxon>
        <taxon>Acipenseriformes</taxon>
        <taxon>Acipenseridae</taxon>
        <taxon>Acipenser</taxon>
    </lineage>
</organism>
<reference evidence="3" key="1">
    <citation type="submission" date="2022-02" db="EMBL/GenBank/DDBJ databases">
        <title>Atlantic sturgeon de novo genome assembly.</title>
        <authorList>
            <person name="Stock M."/>
            <person name="Klopp C."/>
            <person name="Guiguen Y."/>
            <person name="Cabau C."/>
            <person name="Parinello H."/>
            <person name="Santidrian Yebra-Pimentel E."/>
            <person name="Kuhl H."/>
            <person name="Dirks R.P."/>
            <person name="Guessner J."/>
            <person name="Wuertz S."/>
            <person name="Du K."/>
            <person name="Schartl M."/>
        </authorList>
    </citation>
    <scope>NUCLEOTIDE SEQUENCE</scope>
    <source>
        <strain evidence="3">STURGEONOMICS-FGT-2020</strain>
        <tissue evidence="3">Whole blood</tissue>
    </source>
</reference>
<evidence type="ECO:0000313" key="3">
    <source>
        <dbReference type="EMBL" id="KAK1154063.1"/>
    </source>
</evidence>
<sequence length="280" mass="30775">MEKANLLRGLYPVPSLGSVSAVLRRRSYRFQVSLLLDELAHVPLVNGVLFCKVRLLDGSYKHESMRKEVHLNSVQWNKTLDFECRIGRNPWTGMLQDCVCRVSVRKDIKGGKAYVKMGFADINLSEFAGSGFQIHHSILEMYDSRASKPDNSILKVGIQMQLLAGDPCFRVPASTTSTATLSEVRPSVSNASTEPQGTSRDFGGVPSSDSLLQHFEVCGSLSPEAEAVPQDVEQQERVAVASQLSRVGKTRVDARDVVENLCLENLGQETDLVPPAEGKN</sequence>
<proteinExistence type="inferred from homology"/>
<dbReference type="InterPro" id="IPR039931">
    <property type="entry name" value="EEIG1/2-like"/>
</dbReference>
<protein>
    <submittedName>
        <fullName evidence="3">Protein FAM102A-like</fullName>
    </submittedName>
</protein>
<dbReference type="Pfam" id="PF10358">
    <property type="entry name" value="NT-C2"/>
    <property type="match status" value="1"/>
</dbReference>
<comment type="similarity">
    <text evidence="1">Belongs to the EEIG family.</text>
</comment>
<dbReference type="PANTHER" id="PTHR21456:SF2">
    <property type="entry name" value="EARLY ESTROGEN-INDUCED GENE 1 PROTEIN"/>
    <property type="match status" value="1"/>
</dbReference>
<evidence type="ECO:0000259" key="2">
    <source>
        <dbReference type="PROSITE" id="PS51840"/>
    </source>
</evidence>